<evidence type="ECO:0000256" key="5">
    <source>
        <dbReference type="ARBA" id="ARBA00022980"/>
    </source>
</evidence>
<dbReference type="Gene3D" id="6.10.250.2270">
    <property type="match status" value="1"/>
</dbReference>
<evidence type="ECO:0000256" key="6">
    <source>
        <dbReference type="ARBA" id="ARBA00023274"/>
    </source>
</evidence>
<comment type="similarity">
    <text evidence="2">Belongs to the eukaryotic ribosomal protein eL14 family.</text>
</comment>
<accession>A0ABQ6MM38</accession>
<dbReference type="SUPFAM" id="SSF50104">
    <property type="entry name" value="Translation proteins SH3-like domain"/>
    <property type="match status" value="1"/>
</dbReference>
<evidence type="ECO:0000313" key="8">
    <source>
        <dbReference type="EMBL" id="GMI28324.1"/>
    </source>
</evidence>
<comment type="subcellular location">
    <subcellularLocation>
        <location evidence="1">Plastid</location>
        <location evidence="1">Chloroplast</location>
    </subcellularLocation>
</comment>
<protein>
    <recommendedName>
        <fullName evidence="7">Large ribosomal subunit protein eL14 domain-containing protein</fullName>
    </recommendedName>
</protein>
<evidence type="ECO:0000313" key="9">
    <source>
        <dbReference type="Proteomes" id="UP001165060"/>
    </source>
</evidence>
<evidence type="ECO:0000259" key="7">
    <source>
        <dbReference type="Pfam" id="PF01929"/>
    </source>
</evidence>
<dbReference type="InterPro" id="IPR014722">
    <property type="entry name" value="Rib_uL2_dom2"/>
</dbReference>
<organism evidence="8 9">
    <name type="scientific">Tetraparma gracilis</name>
    <dbReference type="NCBI Taxonomy" id="2962635"/>
    <lineage>
        <taxon>Eukaryota</taxon>
        <taxon>Sar</taxon>
        <taxon>Stramenopiles</taxon>
        <taxon>Ochrophyta</taxon>
        <taxon>Bolidophyceae</taxon>
        <taxon>Parmales</taxon>
        <taxon>Triparmaceae</taxon>
        <taxon>Tetraparma</taxon>
    </lineage>
</organism>
<name>A0ABQ6MM38_9STRA</name>
<feature type="domain" description="Large ribosomal subunit protein eL14" evidence="7">
    <location>
        <begin position="47"/>
        <end position="120"/>
    </location>
</feature>
<dbReference type="Pfam" id="PF01929">
    <property type="entry name" value="Ribosomal_L14e"/>
    <property type="match status" value="1"/>
</dbReference>
<keyword evidence="9" id="KW-1185">Reference proteome</keyword>
<evidence type="ECO:0000256" key="2">
    <source>
        <dbReference type="ARBA" id="ARBA00006592"/>
    </source>
</evidence>
<keyword evidence="5" id="KW-0689">Ribosomal protein</keyword>
<proteinExistence type="inferred from homology"/>
<dbReference type="CDD" id="cd23702">
    <property type="entry name" value="eL14"/>
    <property type="match status" value="1"/>
</dbReference>
<dbReference type="InterPro" id="IPR008991">
    <property type="entry name" value="Translation_prot_SH3-like_sf"/>
</dbReference>
<keyword evidence="6" id="KW-0687">Ribonucleoprotein</keyword>
<evidence type="ECO:0000256" key="3">
    <source>
        <dbReference type="ARBA" id="ARBA00022528"/>
    </source>
</evidence>
<keyword evidence="4" id="KW-0934">Plastid</keyword>
<dbReference type="PANTHER" id="PTHR11127">
    <property type="entry name" value="60S RIBOSOMAL PROTEIN L14"/>
    <property type="match status" value="1"/>
</dbReference>
<evidence type="ECO:0000256" key="4">
    <source>
        <dbReference type="ARBA" id="ARBA00022640"/>
    </source>
</evidence>
<dbReference type="Proteomes" id="UP001165060">
    <property type="component" value="Unassembled WGS sequence"/>
</dbReference>
<evidence type="ECO:0000256" key="1">
    <source>
        <dbReference type="ARBA" id="ARBA00004229"/>
    </source>
</evidence>
<gene>
    <name evidence="8" type="ORF">TeGR_g5625</name>
</gene>
<dbReference type="InterPro" id="IPR002784">
    <property type="entry name" value="Ribosomal_eL14_dom"/>
</dbReference>
<dbReference type="PANTHER" id="PTHR11127:SF2">
    <property type="entry name" value="LARGE RIBOSOMAL SUBUNIT PROTEIN EL14"/>
    <property type="match status" value="1"/>
</dbReference>
<keyword evidence="3" id="KW-0150">Chloroplast</keyword>
<dbReference type="EMBL" id="BRYB01004270">
    <property type="protein sequence ID" value="GMI28324.1"/>
    <property type="molecule type" value="Genomic_DNA"/>
</dbReference>
<dbReference type="InterPro" id="IPR039660">
    <property type="entry name" value="Ribosomal_eL14"/>
</dbReference>
<dbReference type="Gene3D" id="2.30.30.30">
    <property type="match status" value="1"/>
</dbReference>
<reference evidence="8 9" key="1">
    <citation type="journal article" date="2023" name="Commun. Biol.">
        <title>Genome analysis of Parmales, the sister group of diatoms, reveals the evolutionary specialization of diatoms from phago-mixotrophs to photoautotrophs.</title>
        <authorList>
            <person name="Ban H."/>
            <person name="Sato S."/>
            <person name="Yoshikawa S."/>
            <person name="Yamada K."/>
            <person name="Nakamura Y."/>
            <person name="Ichinomiya M."/>
            <person name="Sato N."/>
            <person name="Blanc-Mathieu R."/>
            <person name="Endo H."/>
            <person name="Kuwata A."/>
            <person name="Ogata H."/>
        </authorList>
    </citation>
    <scope>NUCLEOTIDE SEQUENCE [LARGE SCALE GENOMIC DNA]</scope>
</reference>
<sequence length="133" mass="14240">MVFERYVEVGRVALVNYGDSKGELVTIVDVVDGNKCLVDGAAAGGAPRQVISYSRINLTDLKVALGRGAKGKAQKAAWKAAGTQAAWDSSSWAKRLANKKTRAGLNDFSKFKVMCAKKSKSAAVAKKLKSYKK</sequence>
<comment type="caution">
    <text evidence="8">The sequence shown here is derived from an EMBL/GenBank/DDBJ whole genome shotgun (WGS) entry which is preliminary data.</text>
</comment>